<sequence length="96" mass="11185">MKTLFILNLTYKKDLQEVENYLEEHNQYLENYYSKGNFICSGRKNPRTGGIIISSFHTLDEAQEAIKDDPFYKHEIAEYSIVEFSPSKVDSSVLKL</sequence>
<dbReference type="AlphaFoldDB" id="A0A7X0X9D3"/>
<dbReference type="PANTHER" id="PTHR37828">
    <property type="entry name" value="GSR2449 PROTEIN"/>
    <property type="match status" value="1"/>
</dbReference>
<dbReference type="EMBL" id="JAASTW010000021">
    <property type="protein sequence ID" value="MBC1489987.1"/>
    <property type="molecule type" value="Genomic_DNA"/>
</dbReference>
<evidence type="ECO:0000313" key="3">
    <source>
        <dbReference type="EMBL" id="MBC1489987.1"/>
    </source>
</evidence>
<dbReference type="GO" id="GO:0016787">
    <property type="term" value="F:hydrolase activity"/>
    <property type="evidence" value="ECO:0007669"/>
    <property type="project" value="UniProtKB-KW"/>
</dbReference>
<keyword evidence="3" id="KW-0378">Hydrolase</keyword>
<comment type="caution">
    <text evidence="3">The sequence shown here is derived from an EMBL/GenBank/DDBJ whole genome shotgun (WGS) entry which is preliminary data.</text>
</comment>
<evidence type="ECO:0000256" key="1">
    <source>
        <dbReference type="ARBA" id="ARBA00007689"/>
    </source>
</evidence>
<organism evidence="3 4">
    <name type="scientific">Listeria immobilis</name>
    <dbReference type="NCBI Taxonomy" id="2713502"/>
    <lineage>
        <taxon>Bacteria</taxon>
        <taxon>Bacillati</taxon>
        <taxon>Bacillota</taxon>
        <taxon>Bacilli</taxon>
        <taxon>Bacillales</taxon>
        <taxon>Listeriaceae</taxon>
        <taxon>Listeria</taxon>
    </lineage>
</organism>
<protein>
    <submittedName>
        <fullName evidence="3">GTP cyclohydrolase</fullName>
    </submittedName>
</protein>
<dbReference type="Gene3D" id="3.30.70.1060">
    <property type="entry name" value="Dimeric alpha+beta barrel"/>
    <property type="match status" value="1"/>
</dbReference>
<dbReference type="RefSeq" id="WP_185381540.1">
    <property type="nucleotide sequence ID" value="NZ_JAASTW010000021.1"/>
</dbReference>
<dbReference type="Pfam" id="PF03795">
    <property type="entry name" value="YCII"/>
    <property type="match status" value="1"/>
</dbReference>
<evidence type="ECO:0000313" key="4">
    <source>
        <dbReference type="Proteomes" id="UP000561617"/>
    </source>
</evidence>
<name>A0A7X0X9D3_9LIST</name>
<feature type="domain" description="YCII-related" evidence="2">
    <location>
        <begin position="9"/>
        <end position="85"/>
    </location>
</feature>
<proteinExistence type="inferred from homology"/>
<evidence type="ECO:0000259" key="2">
    <source>
        <dbReference type="Pfam" id="PF03795"/>
    </source>
</evidence>
<dbReference type="InterPro" id="IPR005545">
    <property type="entry name" value="YCII"/>
</dbReference>
<accession>A0A7X0X9D3</accession>
<dbReference type="Proteomes" id="UP000561617">
    <property type="component" value="Unassembled WGS sequence"/>
</dbReference>
<dbReference type="PANTHER" id="PTHR37828:SF1">
    <property type="entry name" value="YCII-RELATED DOMAIN-CONTAINING PROTEIN"/>
    <property type="match status" value="1"/>
</dbReference>
<reference evidence="3 4" key="1">
    <citation type="submission" date="2020-03" db="EMBL/GenBank/DDBJ databases">
        <title>Soil Listeria distribution.</title>
        <authorList>
            <person name="Liao J."/>
            <person name="Wiedmann M."/>
        </authorList>
    </citation>
    <scope>NUCLEOTIDE SEQUENCE [LARGE SCALE GENOMIC DNA]</scope>
    <source>
        <strain evidence="3 4">FSL L7-1554</strain>
    </source>
</reference>
<comment type="similarity">
    <text evidence="1">Belongs to the YciI family.</text>
</comment>
<gene>
    <name evidence="3" type="ORF">HCJ38_13385</name>
</gene>
<dbReference type="SUPFAM" id="SSF54909">
    <property type="entry name" value="Dimeric alpha+beta barrel"/>
    <property type="match status" value="1"/>
</dbReference>
<dbReference type="InterPro" id="IPR011008">
    <property type="entry name" value="Dimeric_a/b-barrel"/>
</dbReference>